<keyword evidence="2" id="KW-1185">Reference proteome</keyword>
<accession>A0ABT9WY72</accession>
<evidence type="ECO:0008006" key="3">
    <source>
        <dbReference type="Google" id="ProtNLM"/>
    </source>
</evidence>
<comment type="caution">
    <text evidence="1">The sequence shown here is derived from an EMBL/GenBank/DDBJ whole genome shotgun (WGS) entry which is preliminary data.</text>
</comment>
<name>A0ABT9WY72_9BACI</name>
<dbReference type="RefSeq" id="WP_307232569.1">
    <property type="nucleotide sequence ID" value="NZ_JAUSTT010000032.1"/>
</dbReference>
<gene>
    <name evidence="1" type="ORF">J2S08_003947</name>
</gene>
<proteinExistence type="predicted"/>
<dbReference type="EMBL" id="JAUSTT010000032">
    <property type="protein sequence ID" value="MDQ0178053.1"/>
    <property type="molecule type" value="Genomic_DNA"/>
</dbReference>
<evidence type="ECO:0000313" key="2">
    <source>
        <dbReference type="Proteomes" id="UP001223586"/>
    </source>
</evidence>
<dbReference type="Proteomes" id="UP001223586">
    <property type="component" value="Unassembled WGS sequence"/>
</dbReference>
<organism evidence="1 2">
    <name type="scientific">Bacillus chungangensis</name>
    <dbReference type="NCBI Taxonomy" id="587633"/>
    <lineage>
        <taxon>Bacteria</taxon>
        <taxon>Bacillati</taxon>
        <taxon>Bacillota</taxon>
        <taxon>Bacilli</taxon>
        <taxon>Bacillales</taxon>
        <taxon>Bacillaceae</taxon>
        <taxon>Bacillus</taxon>
    </lineage>
</organism>
<evidence type="ECO:0000313" key="1">
    <source>
        <dbReference type="EMBL" id="MDQ0178053.1"/>
    </source>
</evidence>
<reference evidence="1 2" key="1">
    <citation type="submission" date="2023-07" db="EMBL/GenBank/DDBJ databases">
        <title>Genomic Encyclopedia of Type Strains, Phase IV (KMG-IV): sequencing the most valuable type-strain genomes for metagenomic binning, comparative biology and taxonomic classification.</title>
        <authorList>
            <person name="Goeker M."/>
        </authorList>
    </citation>
    <scope>NUCLEOTIDE SEQUENCE [LARGE SCALE GENOMIC DNA]</scope>
    <source>
        <strain evidence="1 2">DSM 23837</strain>
    </source>
</reference>
<protein>
    <recommendedName>
        <fullName evidence="3">Alpha/beta hydrolase</fullName>
    </recommendedName>
</protein>
<sequence>MAAKHLVIIHGRDKKPQCKEMERLVLTSLIAGLRRVNEDAATAVEQGTIKVTFVYYGDINNRIMIKAHPRLKQKMVEVNGEWYVRPGYYDEDLQRMLNRPTDQFSEKDYEEWIQDAGLIKIYDDLSRVMSPVFSMFGAEDRVIAKLLPDLGAYLLSRVVGSEIRERLQKPLKKILLEDEDVALVSHSMGCMVSYDVLWKFSRMSEYKELWEKKIKLWMTLGNPLGEPAVLRNLYDSTEPQDGRYPKNIINWININAKDDYVAHDGDVHDDFHLMLSRNLVQKIEDFPRIFTFWKDSEGDHNPHNFFAYLDHPIVAGQLLKWIQDV</sequence>